<evidence type="ECO:0000256" key="1">
    <source>
        <dbReference type="SAM" id="SignalP"/>
    </source>
</evidence>
<dbReference type="AlphaFoldDB" id="A0A6N3D9G0"/>
<keyword evidence="1" id="KW-0732">Signal</keyword>
<name>A0A6N3D9G0_9BACT</name>
<dbReference type="InterPro" id="IPR024311">
    <property type="entry name" value="Lipocalin-like"/>
</dbReference>
<gene>
    <name evidence="3" type="ORF">PCLFYP37_02324</name>
</gene>
<dbReference type="RefSeq" id="WP_412443039.1">
    <property type="nucleotide sequence ID" value="NZ_CACRUT010000015.1"/>
</dbReference>
<feature type="chain" id="PRO_5026993594" description="Lipocalin-like domain-containing protein" evidence="1">
    <location>
        <begin position="19"/>
        <end position="813"/>
    </location>
</feature>
<feature type="signal peptide" evidence="1">
    <location>
        <begin position="1"/>
        <end position="18"/>
    </location>
</feature>
<dbReference type="InterPro" id="IPR038653">
    <property type="entry name" value="Put_CMD_sf"/>
</dbReference>
<proteinExistence type="predicted"/>
<reference evidence="3" key="1">
    <citation type="submission" date="2019-11" db="EMBL/GenBank/DDBJ databases">
        <authorList>
            <person name="Feng L."/>
        </authorList>
    </citation>
    <scope>NUCLEOTIDE SEQUENCE</scope>
    <source>
        <strain evidence="3">PclaraLFYP37</strain>
    </source>
</reference>
<organism evidence="3">
    <name type="scientific">Paraprevotella clara</name>
    <dbReference type="NCBI Taxonomy" id="454154"/>
    <lineage>
        <taxon>Bacteria</taxon>
        <taxon>Pseudomonadati</taxon>
        <taxon>Bacteroidota</taxon>
        <taxon>Bacteroidia</taxon>
        <taxon>Bacteroidales</taxon>
        <taxon>Prevotellaceae</taxon>
        <taxon>Paraprevotella</taxon>
    </lineage>
</organism>
<evidence type="ECO:0000259" key="2">
    <source>
        <dbReference type="Pfam" id="PF13944"/>
    </source>
</evidence>
<dbReference type="EMBL" id="CACRUT010000015">
    <property type="protein sequence ID" value="VYU25580.1"/>
    <property type="molecule type" value="Genomic_DNA"/>
</dbReference>
<sequence>MKRLFTLLLVGSSLAGWAQQVNGSFDEPWEDCKPYNGGGSQGTEPMGWNGSNTRGLNGTGKTTVIESVTGRGGTGYAVQCQNKTAMGNVIPAYLSLGTPWATSKGFGSNADGGCFGGIEFTYIPDALEFYYQRKAASGSTQSATVVAYLWSGTYIQASVPQSISLTPPTPSDMQDRDRVILGKSLDGCQGGNITQEGTLVASLEHSITANTENGNWDYACIPFTYSPTTTKPAKLNIIFAANDYFAARSANVSGDQLVIDDVKLIYYHTLKSLAYEGESLTFDEETLTYDLSNVEYEAGKLSFEKKAAGGTAVATYDETTAKLSIKVTSDDKLNSTTYELQFKMPVSYTGKLSSISYNGTPLKGFTEDTHYYSLTADYTAGCLTATASDEGLTPTISYDAESRIATISVPESGQNINYYVKFAKEATPYPSKLLITMVGMYLSAPAQEVGITENEDGTIGFQLIGFEFSGVNMGDIYVDDIAMDSDGNIYKEDVIRIFGDFGVELGDLPITLKGQLEDGELECDLDITWTNEGYQYPIKVTVYPPTTPYIDAQGISSLNVAAVQEGLTNPNCIIYTDEGTTVSEGSENVVVGTSCTKLKLNKSNDISIPYAFTATEASLARSFATGWHSICLPFATTPETLGAEQAQAFTAFDGNTLTFEKVTAMEANVPYLIYFAKETENISLQNIDAAVTVPQSVTHGNVTFTGNYEAGRNMEGLYGVAEKDGAQYIMRGGAGSTLGSTGAYFTVSGSEVNSLHLRLDGIETSISGVQTGQDGQAFDIYSLNGIKVRSQAATTDGLPKGIYLINGKKHIVK</sequence>
<protein>
    <recommendedName>
        <fullName evidence="2">Lipocalin-like domain-containing protein</fullName>
    </recommendedName>
</protein>
<dbReference type="Gene3D" id="2.60.120.890">
    <property type="entry name" value="BT2081, beta-jelly-roll domain"/>
    <property type="match status" value="1"/>
</dbReference>
<feature type="domain" description="Lipocalin-like" evidence="2">
    <location>
        <begin position="429"/>
        <end position="541"/>
    </location>
</feature>
<evidence type="ECO:0000313" key="3">
    <source>
        <dbReference type="EMBL" id="VYU25580.1"/>
    </source>
</evidence>
<accession>A0A6N3D9G0</accession>
<dbReference type="Pfam" id="PF13944">
    <property type="entry name" value="Calycin_like"/>
    <property type="match status" value="1"/>
</dbReference>